<evidence type="ECO:0000313" key="2">
    <source>
        <dbReference type="EMBL" id="OGY90780.1"/>
    </source>
</evidence>
<dbReference type="Gene3D" id="2.60.120.10">
    <property type="entry name" value="Jelly Rolls"/>
    <property type="match status" value="1"/>
</dbReference>
<dbReference type="GO" id="GO:0005829">
    <property type="term" value="C:cytosol"/>
    <property type="evidence" value="ECO:0007669"/>
    <property type="project" value="TreeGrafter"/>
</dbReference>
<dbReference type="GO" id="GO:0000271">
    <property type="term" value="P:polysaccharide biosynthetic process"/>
    <property type="evidence" value="ECO:0007669"/>
    <property type="project" value="TreeGrafter"/>
</dbReference>
<dbReference type="PANTHER" id="PTHR21047">
    <property type="entry name" value="DTDP-6-DEOXY-D-GLUCOSE-3,5 EPIMERASE"/>
    <property type="match status" value="1"/>
</dbReference>
<dbReference type="Pfam" id="PF00908">
    <property type="entry name" value="dTDP_sugar_isom"/>
    <property type="match status" value="1"/>
</dbReference>
<evidence type="ECO:0000313" key="3">
    <source>
        <dbReference type="Proteomes" id="UP000178248"/>
    </source>
</evidence>
<dbReference type="EMBL" id="MHKM01000034">
    <property type="protein sequence ID" value="OGY90780.1"/>
    <property type="molecule type" value="Genomic_DNA"/>
</dbReference>
<organism evidence="2 3">
    <name type="scientific">Candidatus Komeilibacteria bacterium RIFCSPLOWO2_01_FULL_52_15</name>
    <dbReference type="NCBI Taxonomy" id="1798551"/>
    <lineage>
        <taxon>Bacteria</taxon>
        <taxon>Candidatus Komeiliibacteriota</taxon>
    </lineage>
</organism>
<dbReference type="PANTHER" id="PTHR21047:SF2">
    <property type="entry name" value="THYMIDINE DIPHOSPHO-4-KETO-RHAMNOSE 3,5-EPIMERASE"/>
    <property type="match status" value="1"/>
</dbReference>
<dbReference type="Proteomes" id="UP000178248">
    <property type="component" value="Unassembled WGS sequence"/>
</dbReference>
<dbReference type="GO" id="GO:0008830">
    <property type="term" value="F:dTDP-4-dehydrorhamnose 3,5-epimerase activity"/>
    <property type="evidence" value="ECO:0007669"/>
    <property type="project" value="InterPro"/>
</dbReference>
<comment type="caution">
    <text evidence="2">The sequence shown here is derived from an EMBL/GenBank/DDBJ whole genome shotgun (WGS) entry which is preliminary data.</text>
</comment>
<gene>
    <name evidence="2" type="ORF">A3B30_03285</name>
</gene>
<accession>A0A1G2BR01</accession>
<reference evidence="2 3" key="1">
    <citation type="journal article" date="2016" name="Nat. Commun.">
        <title>Thousands of microbial genomes shed light on interconnected biogeochemical processes in an aquifer system.</title>
        <authorList>
            <person name="Anantharaman K."/>
            <person name="Brown C.T."/>
            <person name="Hug L.A."/>
            <person name="Sharon I."/>
            <person name="Castelle C.J."/>
            <person name="Probst A.J."/>
            <person name="Thomas B.C."/>
            <person name="Singh A."/>
            <person name="Wilkins M.J."/>
            <person name="Karaoz U."/>
            <person name="Brodie E.L."/>
            <person name="Williams K.H."/>
            <person name="Hubbard S.S."/>
            <person name="Banfield J.F."/>
        </authorList>
    </citation>
    <scope>NUCLEOTIDE SEQUENCE [LARGE SCALE GENOMIC DNA]</scope>
</reference>
<dbReference type="InterPro" id="IPR000888">
    <property type="entry name" value="RmlC-like"/>
</dbReference>
<sequence length="158" mass="18180">MIDGVTIKKLIVRDDVPDTDQTTRRGFLMEVLRDDDHLLKKFGQSTFTVTHPHTVKAFHKHERQDDLWFVSSGRARIVLYDDRPASPTYRERMTLVAGEGEYKLILIPAGVAHGFQVVSDSPVFLFYHTTESYDQKNPDELRIPHNDPAIGFDWKSPI</sequence>
<name>A0A1G2BR01_9BACT</name>
<proteinExistence type="predicted"/>
<dbReference type="InterPro" id="IPR014710">
    <property type="entry name" value="RmlC-like_jellyroll"/>
</dbReference>
<protein>
    <recommendedName>
        <fullName evidence="4">Spore coat protein</fullName>
    </recommendedName>
</protein>
<feature type="site" description="Participates in a stacking interaction with the thymidine ring of dTDP-4-oxo-6-deoxyglucose" evidence="1">
    <location>
        <position position="133"/>
    </location>
</feature>
<evidence type="ECO:0000256" key="1">
    <source>
        <dbReference type="PIRSR" id="PIRSR600888-3"/>
    </source>
</evidence>
<dbReference type="InterPro" id="IPR011051">
    <property type="entry name" value="RmlC_Cupin_sf"/>
</dbReference>
<dbReference type="STRING" id="1798551.A3B30_03285"/>
<dbReference type="SUPFAM" id="SSF51182">
    <property type="entry name" value="RmlC-like cupins"/>
    <property type="match status" value="1"/>
</dbReference>
<dbReference type="AlphaFoldDB" id="A0A1G2BR01"/>
<dbReference type="GO" id="GO:0019305">
    <property type="term" value="P:dTDP-rhamnose biosynthetic process"/>
    <property type="evidence" value="ECO:0007669"/>
    <property type="project" value="TreeGrafter"/>
</dbReference>
<evidence type="ECO:0008006" key="4">
    <source>
        <dbReference type="Google" id="ProtNLM"/>
    </source>
</evidence>